<accession>A0A8J3I6W7</accession>
<keyword evidence="3" id="KW-1185">Reference proteome</keyword>
<name>A0A8J3I6W7_9CHLR</name>
<feature type="transmembrane region" description="Helical" evidence="1">
    <location>
        <begin position="12"/>
        <end position="33"/>
    </location>
</feature>
<dbReference type="RefSeq" id="WP_220195920.1">
    <property type="nucleotide sequence ID" value="NZ_BNJF01000002.1"/>
</dbReference>
<dbReference type="Proteomes" id="UP000612362">
    <property type="component" value="Unassembled WGS sequence"/>
</dbReference>
<evidence type="ECO:0000313" key="3">
    <source>
        <dbReference type="Proteomes" id="UP000612362"/>
    </source>
</evidence>
<dbReference type="AlphaFoldDB" id="A0A8J3I6W7"/>
<reference evidence="2" key="1">
    <citation type="submission" date="2020-10" db="EMBL/GenBank/DDBJ databases">
        <title>Taxonomic study of unclassified bacteria belonging to the class Ktedonobacteria.</title>
        <authorList>
            <person name="Yabe S."/>
            <person name="Wang C.M."/>
            <person name="Zheng Y."/>
            <person name="Sakai Y."/>
            <person name="Cavaletti L."/>
            <person name="Monciardini P."/>
            <person name="Donadio S."/>
        </authorList>
    </citation>
    <scope>NUCLEOTIDE SEQUENCE</scope>
    <source>
        <strain evidence="2">SOSP1-1</strain>
    </source>
</reference>
<sequence length="182" mass="20197">MKSLRGKWWQLVVSLCILAVMVTILGWVLYMPWSRTQQAMITGNVTPGPWISGLPTPTPTTRTTPTPTPSVTTIPNMPIKVYCEVTRVEAIDRRPQYDNTDYFIYATLLTQQSGLLYTRTKQVIRFQWVPGTTPIALGNTGDLRPGAILQLEGEMTPALLIHADQIVVLSGHVTVVEPTPIP</sequence>
<gene>
    <name evidence="2" type="ORF">KSX_47120</name>
</gene>
<comment type="caution">
    <text evidence="2">The sequence shown here is derived from an EMBL/GenBank/DDBJ whole genome shotgun (WGS) entry which is preliminary data.</text>
</comment>
<keyword evidence="1" id="KW-0472">Membrane</keyword>
<dbReference type="EMBL" id="BNJF01000002">
    <property type="protein sequence ID" value="GHO46549.1"/>
    <property type="molecule type" value="Genomic_DNA"/>
</dbReference>
<protein>
    <submittedName>
        <fullName evidence="2">Uncharacterized protein</fullName>
    </submittedName>
</protein>
<keyword evidence="1" id="KW-0812">Transmembrane</keyword>
<evidence type="ECO:0000313" key="2">
    <source>
        <dbReference type="EMBL" id="GHO46549.1"/>
    </source>
</evidence>
<keyword evidence="1" id="KW-1133">Transmembrane helix</keyword>
<proteinExistence type="predicted"/>
<organism evidence="2 3">
    <name type="scientific">Ktedonospora formicarum</name>
    <dbReference type="NCBI Taxonomy" id="2778364"/>
    <lineage>
        <taxon>Bacteria</taxon>
        <taxon>Bacillati</taxon>
        <taxon>Chloroflexota</taxon>
        <taxon>Ktedonobacteria</taxon>
        <taxon>Ktedonobacterales</taxon>
        <taxon>Ktedonobacteraceae</taxon>
        <taxon>Ktedonospora</taxon>
    </lineage>
</organism>
<evidence type="ECO:0000256" key="1">
    <source>
        <dbReference type="SAM" id="Phobius"/>
    </source>
</evidence>